<feature type="chain" id="PRO_5015566439" evidence="2">
    <location>
        <begin position="23"/>
        <end position="525"/>
    </location>
</feature>
<dbReference type="OrthoDB" id="2529700at2759"/>
<accession>A0A2S5BFN9</accession>
<feature type="compositionally biased region" description="Low complexity" evidence="1">
    <location>
        <begin position="48"/>
        <end position="58"/>
    </location>
</feature>
<dbReference type="EMBL" id="PJQD01000014">
    <property type="protein sequence ID" value="POY75563.1"/>
    <property type="molecule type" value="Genomic_DNA"/>
</dbReference>
<reference evidence="3 4" key="1">
    <citation type="journal article" date="2018" name="Front. Microbiol.">
        <title>Prospects for Fungal Bioremediation of Acidic Radioactive Waste Sites: Characterization and Genome Sequence of Rhodotorula taiwanensis MD1149.</title>
        <authorList>
            <person name="Tkavc R."/>
            <person name="Matrosova V.Y."/>
            <person name="Grichenko O.E."/>
            <person name="Gostincar C."/>
            <person name="Volpe R.P."/>
            <person name="Klimenkova P."/>
            <person name="Gaidamakova E.K."/>
            <person name="Zhou C.E."/>
            <person name="Stewart B.J."/>
            <person name="Lyman M.G."/>
            <person name="Malfatti S.A."/>
            <person name="Rubinfeld B."/>
            <person name="Courtot M."/>
            <person name="Singh J."/>
            <person name="Dalgard C.L."/>
            <person name="Hamilton T."/>
            <person name="Frey K.G."/>
            <person name="Gunde-Cimerman N."/>
            <person name="Dugan L."/>
            <person name="Daly M.J."/>
        </authorList>
    </citation>
    <scope>NUCLEOTIDE SEQUENCE [LARGE SCALE GENOMIC DNA]</scope>
    <source>
        <strain evidence="3 4">MD1149</strain>
    </source>
</reference>
<evidence type="ECO:0000313" key="4">
    <source>
        <dbReference type="Proteomes" id="UP000237144"/>
    </source>
</evidence>
<feature type="signal peptide" evidence="2">
    <location>
        <begin position="1"/>
        <end position="22"/>
    </location>
</feature>
<feature type="compositionally biased region" description="Basic residues" evidence="1">
    <location>
        <begin position="513"/>
        <end position="525"/>
    </location>
</feature>
<feature type="compositionally biased region" description="Low complexity" evidence="1">
    <location>
        <begin position="497"/>
        <end position="509"/>
    </location>
</feature>
<evidence type="ECO:0000256" key="2">
    <source>
        <dbReference type="SAM" id="SignalP"/>
    </source>
</evidence>
<keyword evidence="2" id="KW-0732">Signal</keyword>
<dbReference type="Proteomes" id="UP000237144">
    <property type="component" value="Unassembled WGS sequence"/>
</dbReference>
<organism evidence="3 4">
    <name type="scientific">Rhodotorula taiwanensis</name>
    <dbReference type="NCBI Taxonomy" id="741276"/>
    <lineage>
        <taxon>Eukaryota</taxon>
        <taxon>Fungi</taxon>
        <taxon>Dikarya</taxon>
        <taxon>Basidiomycota</taxon>
        <taxon>Pucciniomycotina</taxon>
        <taxon>Microbotryomycetes</taxon>
        <taxon>Sporidiobolales</taxon>
        <taxon>Sporidiobolaceae</taxon>
        <taxon>Rhodotorula</taxon>
    </lineage>
</organism>
<feature type="region of interest" description="Disordered" evidence="1">
    <location>
        <begin position="497"/>
        <end position="525"/>
    </location>
</feature>
<protein>
    <submittedName>
        <fullName evidence="3">Uncharacterized protein</fullName>
    </submittedName>
</protein>
<name>A0A2S5BFN9_9BASI</name>
<comment type="caution">
    <text evidence="3">The sequence shown here is derived from an EMBL/GenBank/DDBJ whole genome shotgun (WGS) entry which is preliminary data.</text>
</comment>
<gene>
    <name evidence="3" type="ORF">BMF94_1466</name>
</gene>
<sequence length="525" mass="53078">MRFDYTLCLVVAYAAAAIQAAASPGGGSLDALLDRIANGHKQEADMASSAPIAEAPASTGLPSTSTKMVRRSRNQAAAEQAKRWVWATGIIQDGATDAPPIGQNVNQLGAVPTTVTTPAVVLPSPSYLPAAAVAQYLNASAVAANASTTTGSSTTAARTATPAPRRPLAGVKMFGQPKADHRRWIWATSVIQDGATGVPPPGTNANLLSNGAPATTPEAILVSPTFPAAAENPAATTSTEPSSAPVAIDVAAASTSDPEPLVSPAQTTSTATPTSAGVPVSTSPAMHWWNPTDLFKQIEAGFEELLHGSSSPTAAPVAALESPNEKRWIWATSVIQDGATGVPPPGQNANLLSGLTMPADTPTVSLNSPTFAPVPSSMTPPAALKAAVISASSSIPTTSAAPATTTTSVAQRMAYAQRVAAARAAALAAEEAKASSQSASSAASPARLSYAQQVAAAQAQHNAAVKPAVLAQAAPGAAAITPRQLLAEHENALRASASSANAAAKQTAAGQVYRHKKRMERARRH</sequence>
<feature type="region of interest" description="Disordered" evidence="1">
    <location>
        <begin position="48"/>
        <end position="67"/>
    </location>
</feature>
<feature type="region of interest" description="Disordered" evidence="1">
    <location>
        <begin position="253"/>
        <end position="279"/>
    </location>
</feature>
<proteinExistence type="predicted"/>
<dbReference type="AlphaFoldDB" id="A0A2S5BFN9"/>
<keyword evidence="4" id="KW-1185">Reference proteome</keyword>
<evidence type="ECO:0000256" key="1">
    <source>
        <dbReference type="SAM" id="MobiDB-lite"/>
    </source>
</evidence>
<feature type="compositionally biased region" description="Low complexity" evidence="1">
    <location>
        <begin position="263"/>
        <end position="276"/>
    </location>
</feature>
<evidence type="ECO:0000313" key="3">
    <source>
        <dbReference type="EMBL" id="POY75563.1"/>
    </source>
</evidence>